<sequence>MMSVKNLRGKLRRWQFLQKLAFGLFLLLSFWLVFNTITLIYASSKAVDANFVLGGSIQREIYVADLARKKPEIPTLISQGSEEPCILLIFEKKGVDLANIWLEKCADSTFENFFYSLPILNKWKVRKVRLITSSSHLPRAKWMAQIILGSHGIWVELDIAKEKGVPGNRESWIKTGMDVTRSLFWAGFSHVIQPQCSNVIELVDVDIKAWQQRGFNCERWGRQVKT</sequence>
<organism evidence="2 3">
    <name type="scientific">Brunnivagina elsteri CCALA 953</name>
    <dbReference type="NCBI Taxonomy" id="987040"/>
    <lineage>
        <taxon>Bacteria</taxon>
        <taxon>Bacillati</taxon>
        <taxon>Cyanobacteriota</taxon>
        <taxon>Cyanophyceae</taxon>
        <taxon>Nostocales</taxon>
        <taxon>Calotrichaceae</taxon>
        <taxon>Brunnivagina</taxon>
    </lineage>
</organism>
<dbReference type="RefSeq" id="WP_095721116.1">
    <property type="nucleotide sequence ID" value="NZ_NTFS01000056.1"/>
</dbReference>
<dbReference type="InterPro" id="IPR014729">
    <property type="entry name" value="Rossmann-like_a/b/a_fold"/>
</dbReference>
<dbReference type="OrthoDB" id="508612at2"/>
<reference evidence="2 3" key="1">
    <citation type="submission" date="2017-08" db="EMBL/GenBank/DDBJ databases">
        <title>Draft genome sequence of filamentous cyanobacterium Calothrix elsteri CCALA 953.</title>
        <authorList>
            <person name="Gagunashvili A.N."/>
            <person name="Elster J."/>
            <person name="Andresson O.S."/>
        </authorList>
    </citation>
    <scope>NUCLEOTIDE SEQUENCE [LARGE SCALE GENOMIC DNA]</scope>
    <source>
        <strain evidence="2 3">CCALA 953</strain>
    </source>
</reference>
<dbReference type="AlphaFoldDB" id="A0A2A2TLR1"/>
<accession>A0A2A2TLR1</accession>
<keyword evidence="3" id="KW-1185">Reference proteome</keyword>
<dbReference type="EMBL" id="NTFS01000056">
    <property type="protein sequence ID" value="PAX58430.1"/>
    <property type="molecule type" value="Genomic_DNA"/>
</dbReference>
<dbReference type="InterPro" id="IPR003848">
    <property type="entry name" value="DUF218"/>
</dbReference>
<evidence type="ECO:0000313" key="3">
    <source>
        <dbReference type="Proteomes" id="UP000218238"/>
    </source>
</evidence>
<comment type="caution">
    <text evidence="2">The sequence shown here is derived from an EMBL/GenBank/DDBJ whole genome shotgun (WGS) entry which is preliminary data.</text>
</comment>
<protein>
    <recommendedName>
        <fullName evidence="1">DUF218 domain-containing protein</fullName>
    </recommendedName>
</protein>
<dbReference type="Gene3D" id="3.40.50.620">
    <property type="entry name" value="HUPs"/>
    <property type="match status" value="1"/>
</dbReference>
<feature type="domain" description="DUF218" evidence="1">
    <location>
        <begin position="48"/>
        <end position="146"/>
    </location>
</feature>
<proteinExistence type="predicted"/>
<evidence type="ECO:0000313" key="2">
    <source>
        <dbReference type="EMBL" id="PAX58430.1"/>
    </source>
</evidence>
<gene>
    <name evidence="2" type="ORF">CK510_07545</name>
</gene>
<evidence type="ECO:0000259" key="1">
    <source>
        <dbReference type="Pfam" id="PF02698"/>
    </source>
</evidence>
<dbReference type="CDD" id="cd06259">
    <property type="entry name" value="YdcF-like"/>
    <property type="match status" value="1"/>
</dbReference>
<dbReference type="Proteomes" id="UP000218238">
    <property type="component" value="Unassembled WGS sequence"/>
</dbReference>
<name>A0A2A2TLR1_9CYAN</name>
<dbReference type="Pfam" id="PF02698">
    <property type="entry name" value="DUF218"/>
    <property type="match status" value="1"/>
</dbReference>